<dbReference type="EMBL" id="LHQS01000002">
    <property type="protein sequence ID" value="RXE55927.1"/>
    <property type="molecule type" value="Genomic_DNA"/>
</dbReference>
<gene>
    <name evidence="2" type="ORF">ABH15_06885</name>
</gene>
<evidence type="ECO:0000313" key="2">
    <source>
        <dbReference type="EMBL" id="RXE55927.1"/>
    </source>
</evidence>
<feature type="compositionally biased region" description="Basic and acidic residues" evidence="1">
    <location>
        <begin position="112"/>
        <end position="123"/>
    </location>
</feature>
<proteinExistence type="predicted"/>
<comment type="caution">
    <text evidence="2">The sequence shown here is derived from an EMBL/GenBank/DDBJ whole genome shotgun (WGS) entry which is preliminary data.</text>
</comment>
<feature type="region of interest" description="Disordered" evidence="1">
    <location>
        <begin position="1"/>
        <end position="52"/>
    </location>
</feature>
<dbReference type="AlphaFoldDB" id="A0A498H0L4"/>
<accession>A0A498H0L4</accession>
<feature type="compositionally biased region" description="Polar residues" evidence="1">
    <location>
        <begin position="15"/>
        <end position="25"/>
    </location>
</feature>
<evidence type="ECO:0000313" key="3">
    <source>
        <dbReference type="Proteomes" id="UP000290932"/>
    </source>
</evidence>
<feature type="compositionally biased region" description="Polar residues" evidence="1">
    <location>
        <begin position="86"/>
        <end position="111"/>
    </location>
</feature>
<protein>
    <submittedName>
        <fullName evidence="2">Uncharacterized protein</fullName>
    </submittedName>
</protein>
<keyword evidence="3" id="KW-1185">Reference proteome</keyword>
<name>A0A498H0L4_9EURY</name>
<reference evidence="2 3" key="1">
    <citation type="journal article" date="2015" name="Int. J. Syst. Evol. Microbiol.">
        <title>Methanoculleus taiwanensis sp. nov., a methanogen isolated from deep marine sediment at the deformation front area near Taiwan.</title>
        <authorList>
            <person name="Weng C.Y."/>
            <person name="Chen S.C."/>
            <person name="Lai M.C."/>
            <person name="Wu S.Y."/>
            <person name="Lin S."/>
            <person name="Yang T.F."/>
            <person name="Chen P.C."/>
        </authorList>
    </citation>
    <scope>NUCLEOTIDE SEQUENCE [LARGE SCALE GENOMIC DNA]</scope>
    <source>
        <strain evidence="2 3">CYW4</strain>
    </source>
</reference>
<feature type="region of interest" description="Disordered" evidence="1">
    <location>
        <begin position="66"/>
        <end position="128"/>
    </location>
</feature>
<sequence length="134" mass="14688">MQQYRQRQTAEDTRMSQVTTISQNAADLPLGTDSKIPKNGGNAHAMMDRSERANDLGCETVVMLDGDGQRERRSSHSILGAKRSQELLTSMPRSSHSLWGSQDVTDSTATEKSPKLTKPERIDGQGNCSLAVKI</sequence>
<evidence type="ECO:0000256" key="1">
    <source>
        <dbReference type="SAM" id="MobiDB-lite"/>
    </source>
</evidence>
<organism evidence="2 3">
    <name type="scientific">Methanoculleus taiwanensis</name>
    <dbReference type="NCBI Taxonomy" id="1550565"/>
    <lineage>
        <taxon>Archaea</taxon>
        <taxon>Methanobacteriati</taxon>
        <taxon>Methanobacteriota</taxon>
        <taxon>Stenosarchaea group</taxon>
        <taxon>Methanomicrobia</taxon>
        <taxon>Methanomicrobiales</taxon>
        <taxon>Methanomicrobiaceae</taxon>
        <taxon>Methanoculleus</taxon>
    </lineage>
</organism>
<dbReference type="Proteomes" id="UP000290932">
    <property type="component" value="Unassembled WGS sequence"/>
</dbReference>